<keyword evidence="1" id="KW-0472">Membrane</keyword>
<name>A0A0L0DF15_THETB</name>
<feature type="transmembrane region" description="Helical" evidence="1">
    <location>
        <begin position="76"/>
        <end position="98"/>
    </location>
</feature>
<reference evidence="2 3" key="1">
    <citation type="submission" date="2010-05" db="EMBL/GenBank/DDBJ databases">
        <title>The Genome Sequence of Thecamonas trahens ATCC 50062.</title>
        <authorList>
            <consortium name="The Broad Institute Genome Sequencing Platform"/>
            <person name="Russ C."/>
            <person name="Cuomo C."/>
            <person name="Shea T."/>
            <person name="Young S.K."/>
            <person name="Zeng Q."/>
            <person name="Koehrsen M."/>
            <person name="Haas B."/>
            <person name="Borodovsky M."/>
            <person name="Guigo R."/>
            <person name="Alvarado L."/>
            <person name="Berlin A."/>
            <person name="Bochicchio J."/>
            <person name="Borenstein D."/>
            <person name="Chapman S."/>
            <person name="Chen Z."/>
            <person name="Freedman E."/>
            <person name="Gellesch M."/>
            <person name="Goldberg J."/>
            <person name="Griggs A."/>
            <person name="Gujja S."/>
            <person name="Heilman E."/>
            <person name="Heiman D."/>
            <person name="Hepburn T."/>
            <person name="Howarth C."/>
            <person name="Jen D."/>
            <person name="Larson L."/>
            <person name="Mehta T."/>
            <person name="Park D."/>
            <person name="Pearson M."/>
            <person name="Roberts A."/>
            <person name="Saif S."/>
            <person name="Shenoy N."/>
            <person name="Sisk P."/>
            <person name="Stolte C."/>
            <person name="Sykes S."/>
            <person name="Thomson T."/>
            <person name="Walk T."/>
            <person name="White J."/>
            <person name="Yandava C."/>
            <person name="Burger G."/>
            <person name="Gray M.W."/>
            <person name="Holland P.W.H."/>
            <person name="King N."/>
            <person name="Lang F.B.F."/>
            <person name="Roger A.J."/>
            <person name="Ruiz-Trillo I."/>
            <person name="Lander E."/>
            <person name="Nusbaum C."/>
        </authorList>
    </citation>
    <scope>NUCLEOTIDE SEQUENCE [LARGE SCALE GENOMIC DNA]</scope>
    <source>
        <strain evidence="2 3">ATCC 50062</strain>
    </source>
</reference>
<sequence>MSVSGRSSVYDTHAFMGEVEAAQRSPVDARQGLASGSQEVSRAMVAGAGAMACLYVGAMVGFAVGAVKAGSNAGKAVCIVFLVSMLLFPFAGCMYWVLVHDTSPALPLQLEDAPSGDAQTALIKNSDGADVIPGYEAPNL</sequence>
<evidence type="ECO:0000313" key="3">
    <source>
        <dbReference type="Proteomes" id="UP000054408"/>
    </source>
</evidence>
<dbReference type="AlphaFoldDB" id="A0A0L0DF15"/>
<dbReference type="EMBL" id="GL349462">
    <property type="protein sequence ID" value="KNC50731.1"/>
    <property type="molecule type" value="Genomic_DNA"/>
</dbReference>
<accession>A0A0L0DF15</accession>
<dbReference type="RefSeq" id="XP_013756699.1">
    <property type="nucleotide sequence ID" value="XM_013901245.1"/>
</dbReference>
<dbReference type="Proteomes" id="UP000054408">
    <property type="component" value="Unassembled WGS sequence"/>
</dbReference>
<feature type="transmembrane region" description="Helical" evidence="1">
    <location>
        <begin position="43"/>
        <end position="64"/>
    </location>
</feature>
<keyword evidence="1" id="KW-1133">Transmembrane helix</keyword>
<keyword evidence="3" id="KW-1185">Reference proteome</keyword>
<keyword evidence="1" id="KW-0812">Transmembrane</keyword>
<evidence type="ECO:0000313" key="2">
    <source>
        <dbReference type="EMBL" id="KNC50731.1"/>
    </source>
</evidence>
<dbReference type="GeneID" id="25565736"/>
<organism evidence="2 3">
    <name type="scientific">Thecamonas trahens ATCC 50062</name>
    <dbReference type="NCBI Taxonomy" id="461836"/>
    <lineage>
        <taxon>Eukaryota</taxon>
        <taxon>Apusozoa</taxon>
        <taxon>Apusomonadida</taxon>
        <taxon>Apusomonadidae</taxon>
        <taxon>Thecamonas</taxon>
    </lineage>
</organism>
<evidence type="ECO:0000256" key="1">
    <source>
        <dbReference type="SAM" id="Phobius"/>
    </source>
</evidence>
<protein>
    <submittedName>
        <fullName evidence="2">Uncharacterized protein</fullName>
    </submittedName>
</protein>
<proteinExistence type="predicted"/>
<gene>
    <name evidence="2" type="ORF">AMSG_06620</name>
</gene>